<dbReference type="PANTHER" id="PTHR43845:SF1">
    <property type="entry name" value="BLR5969 PROTEIN"/>
    <property type="match status" value="1"/>
</dbReference>
<proteinExistence type="predicted"/>
<feature type="domain" description="AMP-dependent synthetase/ligase" evidence="1">
    <location>
        <begin position="89"/>
        <end position="283"/>
    </location>
</feature>
<name>A0A381V3G6_9ZZZZ</name>
<dbReference type="InterPro" id="IPR042099">
    <property type="entry name" value="ANL_N_sf"/>
</dbReference>
<dbReference type="Pfam" id="PF14535">
    <property type="entry name" value="AMP-binding_C_2"/>
    <property type="match status" value="1"/>
</dbReference>
<evidence type="ECO:0000259" key="2">
    <source>
        <dbReference type="Pfam" id="PF14535"/>
    </source>
</evidence>
<dbReference type="Gene3D" id="3.30.300.30">
    <property type="match status" value="1"/>
</dbReference>
<dbReference type="EMBL" id="UINC01007627">
    <property type="protein sequence ID" value="SVA34328.1"/>
    <property type="molecule type" value="Genomic_DNA"/>
</dbReference>
<dbReference type="InterPro" id="IPR045851">
    <property type="entry name" value="AMP-bd_C_sf"/>
</dbReference>
<dbReference type="Pfam" id="PF00501">
    <property type="entry name" value="AMP-binding"/>
    <property type="match status" value="1"/>
</dbReference>
<organism evidence="3">
    <name type="scientific">marine metagenome</name>
    <dbReference type="NCBI Taxonomy" id="408172"/>
    <lineage>
        <taxon>unclassified sequences</taxon>
        <taxon>metagenomes</taxon>
        <taxon>ecological metagenomes</taxon>
    </lineage>
</organism>
<sequence length="428" mass="47901">MPLALPKTRKEIKQIQSGRKKIALQRARLSKFHEHRLKNINENKLDDPDEWLKIPLLTKEELRGIPPSKFFSEFCHGPMDQVAELWRSGGSTGIPLFYPRTFDDLPYCILSFARNLIAPTLGNKDTAHISFPLGIHPVGHVYARACQQKGIGVNWAGSGASTPSSLQIDLLDRLKPTVWMGMSSFGIHLANMAEEQGIDLVNGSVDTILCSAEAISTSKRAKIKRMWGAEVWDGFGMTEAGMMGGESEAHDGFHIWTDMFLIEVIDLETGIPVKEGDEGGLVVTPLFTNNCTPFIRWSSGDIVTYKEHGETEGPLSVFPVIQHAHRTVGFFKIRGVNINHQELEDLLFDNNELVDFKAEMITEKSLEHLVIYIEVIHSGNPISLTQKITKNIKNTFEITPRVAILERGSLAKEFESSVKAPRFVDKRE</sequence>
<dbReference type="Gene3D" id="3.40.50.12780">
    <property type="entry name" value="N-terminal domain of ligase-like"/>
    <property type="match status" value="1"/>
</dbReference>
<reference evidence="3" key="1">
    <citation type="submission" date="2018-05" db="EMBL/GenBank/DDBJ databases">
        <authorList>
            <person name="Lanie J.A."/>
            <person name="Ng W.-L."/>
            <person name="Kazmierczak K.M."/>
            <person name="Andrzejewski T.M."/>
            <person name="Davidsen T.M."/>
            <person name="Wayne K.J."/>
            <person name="Tettelin H."/>
            <person name="Glass J.I."/>
            <person name="Rusch D."/>
            <person name="Podicherti R."/>
            <person name="Tsui H.-C.T."/>
            <person name="Winkler M.E."/>
        </authorList>
    </citation>
    <scope>NUCLEOTIDE SEQUENCE</scope>
</reference>
<accession>A0A381V3G6</accession>
<dbReference type="InterPro" id="IPR000873">
    <property type="entry name" value="AMP-dep_synth/lig_dom"/>
</dbReference>
<protein>
    <submittedName>
        <fullName evidence="3">Uncharacterized protein</fullName>
    </submittedName>
</protein>
<dbReference type="SUPFAM" id="SSF56801">
    <property type="entry name" value="Acetyl-CoA synthetase-like"/>
    <property type="match status" value="1"/>
</dbReference>
<dbReference type="InterPro" id="IPR028154">
    <property type="entry name" value="AMP-dep_Lig_C"/>
</dbReference>
<evidence type="ECO:0000259" key="1">
    <source>
        <dbReference type="Pfam" id="PF00501"/>
    </source>
</evidence>
<gene>
    <name evidence="3" type="ORF">METZ01_LOCUS87182</name>
</gene>
<evidence type="ECO:0000313" key="3">
    <source>
        <dbReference type="EMBL" id="SVA34328.1"/>
    </source>
</evidence>
<dbReference type="AlphaFoldDB" id="A0A381V3G6"/>
<feature type="domain" description="AMP-dependent ligase C-terminal" evidence="2">
    <location>
        <begin position="335"/>
        <end position="427"/>
    </location>
</feature>
<dbReference type="PANTHER" id="PTHR43845">
    <property type="entry name" value="BLR5969 PROTEIN"/>
    <property type="match status" value="1"/>
</dbReference>